<organism evidence="3 4">
    <name type="scientific">Stegodyphus mimosarum</name>
    <name type="common">African social velvet spider</name>
    <dbReference type="NCBI Taxonomy" id="407821"/>
    <lineage>
        <taxon>Eukaryota</taxon>
        <taxon>Metazoa</taxon>
        <taxon>Ecdysozoa</taxon>
        <taxon>Arthropoda</taxon>
        <taxon>Chelicerata</taxon>
        <taxon>Arachnida</taxon>
        <taxon>Araneae</taxon>
        <taxon>Araneomorphae</taxon>
        <taxon>Entelegynae</taxon>
        <taxon>Eresoidea</taxon>
        <taxon>Eresidae</taxon>
        <taxon>Stegodyphus</taxon>
    </lineage>
</organism>
<keyword evidence="4" id="KW-1185">Reference proteome</keyword>
<keyword evidence="1" id="KW-0880">Kelch repeat</keyword>
<proteinExistence type="predicted"/>
<dbReference type="Pfam" id="PF24681">
    <property type="entry name" value="Kelch_KLHDC2_KLHL20_DRC7"/>
    <property type="match status" value="1"/>
</dbReference>
<sequence>MDNLPPIDGDKVSPPGRTGHIAAAHEKYMYVWGGYRENPGALTNTYFSGSELWVYNCFAEQWVLRSCSNSDFPPGMSGSAAVVIDDDLYLFGGYGYNGEGCTNKLYKINLETCTWQHLNPTGLAPSPVDKMVGWQYKGKLYTFGGFGNPDSAAAYDFQFVFYHLLWRGWTNQFFEYDPQKNQWNRPVCTGNFPSARAAHAAAVMDGKVYIFGGRHDRFRLNDMHCLDMESMKWSGPLPIEGPIPEGRSWHSLTALAQRYLILYGGFSQNNIALSDCWMFDTTKHVWTIIELPFRKPRVWHSACLNNFNEVLIYGGCTSNILDLERTPEQASDMIIIRITPKSLYRMCVDAVLAIPALEQYWSTLPLSIQKVLRVRVGFVRSESSYVISQICRFFLSDAKTLPPRLQRRFHPFSRRGR</sequence>
<gene>
    <name evidence="3" type="ORF">X975_01289</name>
</gene>
<dbReference type="STRING" id="407821.A0A087UA49"/>
<dbReference type="Proteomes" id="UP000054359">
    <property type="component" value="Unassembled WGS sequence"/>
</dbReference>
<name>A0A087UA49_STEMI</name>
<reference evidence="3 4" key="1">
    <citation type="submission" date="2013-11" db="EMBL/GenBank/DDBJ databases">
        <title>Genome sequencing of Stegodyphus mimosarum.</title>
        <authorList>
            <person name="Bechsgaard J."/>
        </authorList>
    </citation>
    <scope>NUCLEOTIDE SEQUENCE [LARGE SCALE GENOMIC DNA]</scope>
</reference>
<dbReference type="PANTHER" id="PTHR46228">
    <property type="entry name" value="KELCH DOMAIN-CONTAINING PROTEIN"/>
    <property type="match status" value="1"/>
</dbReference>
<dbReference type="AlphaFoldDB" id="A0A087UA49"/>
<keyword evidence="2" id="KW-0677">Repeat</keyword>
<dbReference type="PANTHER" id="PTHR46228:SF2">
    <property type="entry name" value="KELCH REPEAT PROTEIN (AFU_ORTHOLOGUE AFUA_4G14350)"/>
    <property type="match status" value="1"/>
</dbReference>
<feature type="non-terminal residue" evidence="3">
    <location>
        <position position="417"/>
    </location>
</feature>
<evidence type="ECO:0000313" key="3">
    <source>
        <dbReference type="EMBL" id="KFM74238.1"/>
    </source>
</evidence>
<evidence type="ECO:0000313" key="4">
    <source>
        <dbReference type="Proteomes" id="UP000054359"/>
    </source>
</evidence>
<evidence type="ECO:0000256" key="1">
    <source>
        <dbReference type="ARBA" id="ARBA00022441"/>
    </source>
</evidence>
<evidence type="ECO:0000256" key="2">
    <source>
        <dbReference type="ARBA" id="ARBA00022737"/>
    </source>
</evidence>
<dbReference type="InterPro" id="IPR015915">
    <property type="entry name" value="Kelch-typ_b-propeller"/>
</dbReference>
<protein>
    <submittedName>
        <fullName evidence="3">Kelch domain-containing protein 2</fullName>
    </submittedName>
</protein>
<accession>A0A087UA49</accession>
<dbReference type="Gene3D" id="2.120.10.80">
    <property type="entry name" value="Kelch-type beta propeller"/>
    <property type="match status" value="2"/>
</dbReference>
<dbReference type="OMA" id="MGKLLQF"/>
<dbReference type="SUPFAM" id="SSF117281">
    <property type="entry name" value="Kelch motif"/>
    <property type="match status" value="2"/>
</dbReference>
<dbReference type="EMBL" id="KK118942">
    <property type="protein sequence ID" value="KFM74238.1"/>
    <property type="molecule type" value="Genomic_DNA"/>
</dbReference>
<dbReference type="OrthoDB" id="432528at2759"/>